<dbReference type="InterPro" id="IPR036396">
    <property type="entry name" value="Cyt_P450_sf"/>
</dbReference>
<dbReference type="GO" id="GO:0070989">
    <property type="term" value="P:oxidative demethylation"/>
    <property type="evidence" value="ECO:0007669"/>
    <property type="project" value="TreeGrafter"/>
</dbReference>
<proteinExistence type="inferred from homology"/>
<keyword evidence="7 15" id="KW-0479">Metal-binding</keyword>
<evidence type="ECO:0000256" key="11">
    <source>
        <dbReference type="ARBA" id="ARBA00023004"/>
    </source>
</evidence>
<keyword evidence="8" id="KW-0256">Endoplasmic reticulum</keyword>
<keyword evidence="11 15" id="KW-0408">Iron</keyword>
<evidence type="ECO:0000256" key="6">
    <source>
        <dbReference type="ARBA" id="ARBA00022617"/>
    </source>
</evidence>
<dbReference type="GO" id="GO:0005506">
    <property type="term" value="F:iron ion binding"/>
    <property type="evidence" value="ECO:0007669"/>
    <property type="project" value="InterPro"/>
</dbReference>
<keyword evidence="10 16" id="KW-0560">Oxidoreductase</keyword>
<evidence type="ECO:0000256" key="10">
    <source>
        <dbReference type="ARBA" id="ARBA00023002"/>
    </source>
</evidence>
<evidence type="ECO:0000256" key="3">
    <source>
        <dbReference type="ARBA" id="ARBA00004406"/>
    </source>
</evidence>
<reference evidence="18" key="1">
    <citation type="submission" date="2019-05" db="EMBL/GenBank/DDBJ databases">
        <authorList>
            <person name="Zhang S."/>
            <person name="Liu J."/>
        </authorList>
    </citation>
    <scope>NUCLEOTIDE SEQUENCE [LARGE SCALE GENOMIC DNA]</scope>
</reference>
<evidence type="ECO:0000256" key="12">
    <source>
        <dbReference type="ARBA" id="ARBA00023033"/>
    </source>
</evidence>
<name>A0A8B9YLU9_BOSMU</name>
<dbReference type="EC" id="1.14.14.1" evidence="5"/>
<dbReference type="FunFam" id="1.10.630.10:FF:000096">
    <property type="entry name" value="Cytochrome P450 3A4"/>
    <property type="match status" value="1"/>
</dbReference>
<protein>
    <recommendedName>
        <fullName evidence="5">unspecific monooxygenase</fullName>
        <ecNumber evidence="5">1.14.14.1</ecNumber>
    </recommendedName>
</protein>
<evidence type="ECO:0000256" key="5">
    <source>
        <dbReference type="ARBA" id="ARBA00012109"/>
    </source>
</evidence>
<organism evidence="18 19">
    <name type="scientific">Bos mutus grunniens</name>
    <name type="common">Wild yak</name>
    <name type="synonym">Bos grunniens</name>
    <dbReference type="NCBI Taxonomy" id="30521"/>
    <lineage>
        <taxon>Eukaryota</taxon>
        <taxon>Metazoa</taxon>
        <taxon>Chordata</taxon>
        <taxon>Craniata</taxon>
        <taxon>Vertebrata</taxon>
        <taxon>Euteleostomi</taxon>
        <taxon>Mammalia</taxon>
        <taxon>Eutheria</taxon>
        <taxon>Laurasiatheria</taxon>
        <taxon>Artiodactyla</taxon>
        <taxon>Ruminantia</taxon>
        <taxon>Pecora</taxon>
        <taxon>Bovidae</taxon>
        <taxon>Bovinae</taxon>
        <taxon>Bos</taxon>
    </lineage>
</organism>
<feature type="transmembrane region" description="Helical" evidence="17">
    <location>
        <begin position="228"/>
        <end position="249"/>
    </location>
</feature>
<evidence type="ECO:0000256" key="15">
    <source>
        <dbReference type="PIRSR" id="PIRSR602401-1"/>
    </source>
</evidence>
<comment type="similarity">
    <text evidence="4 16">Belongs to the cytochrome P450 family.</text>
</comment>
<dbReference type="GO" id="GO:0005789">
    <property type="term" value="C:endoplasmic reticulum membrane"/>
    <property type="evidence" value="ECO:0007669"/>
    <property type="project" value="UniProtKB-SubCell"/>
</dbReference>
<evidence type="ECO:0000256" key="7">
    <source>
        <dbReference type="ARBA" id="ARBA00022723"/>
    </source>
</evidence>
<feature type="binding site" description="axial binding residue" evidence="15">
    <location>
        <position position="429"/>
    </location>
    <ligand>
        <name>heme</name>
        <dbReference type="ChEBI" id="CHEBI:30413"/>
    </ligand>
    <ligandPart>
        <name>Fe</name>
        <dbReference type="ChEBI" id="CHEBI:18248"/>
    </ligandPart>
</feature>
<dbReference type="InterPro" id="IPR050705">
    <property type="entry name" value="Cytochrome_P450_3A"/>
</dbReference>
<dbReference type="Ensembl" id="ENSBGRT00000043400.1">
    <property type="protein sequence ID" value="ENSBGRP00000037478.1"/>
    <property type="gene ID" value="ENSBGRG00000022004.1"/>
</dbReference>
<dbReference type="PROSITE" id="PS00086">
    <property type="entry name" value="CYTOCHROME_P450"/>
    <property type="match status" value="1"/>
</dbReference>
<evidence type="ECO:0000256" key="2">
    <source>
        <dbReference type="ARBA" id="ARBA00004174"/>
    </source>
</evidence>
<dbReference type="GeneTree" id="ENSGT00950000182958"/>
<keyword evidence="17" id="KW-0812">Transmembrane</keyword>
<evidence type="ECO:0000256" key="14">
    <source>
        <dbReference type="ARBA" id="ARBA00037347"/>
    </source>
</evidence>
<dbReference type="GO" id="GO:0008202">
    <property type="term" value="P:steroid metabolic process"/>
    <property type="evidence" value="ECO:0007669"/>
    <property type="project" value="TreeGrafter"/>
</dbReference>
<evidence type="ECO:0000256" key="4">
    <source>
        <dbReference type="ARBA" id="ARBA00010617"/>
    </source>
</evidence>
<keyword evidence="19" id="KW-1185">Reference proteome</keyword>
<comment type="function">
    <text evidence="14">Cytochromes P450 are a group of heme-thiolate monooxygenases. In liver microsomes, this enzyme is involved in an NADPH-dependent electron transport pathway. It oxidizes a variety of structurally unrelated compounds, including steroids, fatty acids, and xenobiotics.</text>
</comment>
<dbReference type="InterPro" id="IPR001128">
    <property type="entry name" value="Cyt_P450"/>
</dbReference>
<evidence type="ECO:0000256" key="8">
    <source>
        <dbReference type="ARBA" id="ARBA00022824"/>
    </source>
</evidence>
<dbReference type="Gene3D" id="1.10.630.10">
    <property type="entry name" value="Cytochrome P450"/>
    <property type="match status" value="1"/>
</dbReference>
<sequence length="490" mass="55066">MKVKSESEAAQSCLSLSDPMDCNPPGSSIHGIFQARVLEWGMAPAAENGSLSLISSVFLHRIFEGKHPLLVITDPDMIKTVLVKECYSVFTNRRVFGPTGVMKNAVSVAEDEQWKRIRTLLSPTFTSGKLKEMFPIIGKYGDVLVRNLRKEAEKGTSVDMKDVFGAYSMDVITSTSFGVNIDSLGNPQDPFVENAKKLLRFDILDPFLLSVGKCPTTFLFLYFSLHPFFPLVLSSLFLLPSLPSFFFTSPSRSNQRRKRNKRNPGGKIRSKIHTVSLSDQELMAQSIIFIFAGYETTSSTLSFLLYILATHPDVQQKLQVEIDATFPNKAPPTYDVLAQMEYLDMVVNETLRMFPIAVRLERLCKKDVEIHGVSIPKGTTVTVPISVLHKDPQLWPEPEEFRPERFSKKNKDSINPYVYLPFGTGPRNCIGMRFAIMNMKLAIVRVLQNFSFKPCKETQIPLKISSQGLLRPEKPVVLKVVLRDETISGA</sequence>
<dbReference type="GO" id="GO:0020037">
    <property type="term" value="F:heme binding"/>
    <property type="evidence" value="ECO:0007669"/>
    <property type="project" value="InterPro"/>
</dbReference>
<evidence type="ECO:0000256" key="13">
    <source>
        <dbReference type="ARBA" id="ARBA00023136"/>
    </source>
</evidence>
<keyword evidence="12 16" id="KW-0503">Monooxygenase</keyword>
<dbReference type="AlphaFoldDB" id="A0A8B9YLU9"/>
<dbReference type="InterPro" id="IPR017972">
    <property type="entry name" value="Cyt_P450_CS"/>
</dbReference>
<accession>A0A8B9YLU9</accession>
<dbReference type="InterPro" id="IPR002401">
    <property type="entry name" value="Cyt_P450_E_grp-I"/>
</dbReference>
<dbReference type="PRINTS" id="PR00463">
    <property type="entry name" value="EP450I"/>
</dbReference>
<reference evidence="18" key="3">
    <citation type="submission" date="2025-09" db="UniProtKB">
        <authorList>
            <consortium name="Ensembl"/>
        </authorList>
    </citation>
    <scope>IDENTIFICATION</scope>
</reference>
<feature type="transmembrane region" description="Helical" evidence="17">
    <location>
        <begin position="287"/>
        <end position="309"/>
    </location>
</feature>
<evidence type="ECO:0000256" key="17">
    <source>
        <dbReference type="SAM" id="Phobius"/>
    </source>
</evidence>
<keyword evidence="17" id="KW-1133">Transmembrane helix</keyword>
<comment type="subcellular location">
    <subcellularLocation>
        <location evidence="3">Endoplasmic reticulum membrane</location>
        <topology evidence="3">Peripheral membrane protein</topology>
    </subcellularLocation>
    <subcellularLocation>
        <location evidence="2">Microsome membrane</location>
        <topology evidence="2">Peripheral membrane protein</topology>
    </subcellularLocation>
</comment>
<evidence type="ECO:0000256" key="9">
    <source>
        <dbReference type="ARBA" id="ARBA00022848"/>
    </source>
</evidence>
<dbReference type="PANTHER" id="PTHR24302:SF38">
    <property type="entry name" value="CYTOCHROME P450 3A5"/>
    <property type="match status" value="1"/>
</dbReference>
<dbReference type="GO" id="GO:0050649">
    <property type="term" value="F:testosterone 6-beta-hydroxylase activity"/>
    <property type="evidence" value="ECO:0007669"/>
    <property type="project" value="TreeGrafter"/>
</dbReference>
<keyword evidence="13 17" id="KW-0472">Membrane</keyword>
<dbReference type="Proteomes" id="UP000694520">
    <property type="component" value="Chromosome 26"/>
</dbReference>
<evidence type="ECO:0000256" key="16">
    <source>
        <dbReference type="RuleBase" id="RU000461"/>
    </source>
</evidence>
<dbReference type="Pfam" id="PF00067">
    <property type="entry name" value="p450"/>
    <property type="match status" value="1"/>
</dbReference>
<keyword evidence="6 15" id="KW-0349">Heme</keyword>
<dbReference type="PANTHER" id="PTHR24302">
    <property type="entry name" value="CYTOCHROME P450 FAMILY 3"/>
    <property type="match status" value="1"/>
</dbReference>
<dbReference type="GO" id="GO:0016712">
    <property type="term" value="F:oxidoreductase activity, acting on paired donors, with incorporation or reduction of molecular oxygen, reduced flavin or flavoprotein as one donor, and incorporation of one atom of oxygen"/>
    <property type="evidence" value="ECO:0007669"/>
    <property type="project" value="UniProtKB-EC"/>
</dbReference>
<reference evidence="18" key="2">
    <citation type="submission" date="2025-08" db="UniProtKB">
        <authorList>
            <consortium name="Ensembl"/>
        </authorList>
    </citation>
    <scope>IDENTIFICATION</scope>
</reference>
<evidence type="ECO:0000313" key="18">
    <source>
        <dbReference type="Ensembl" id="ENSBGRP00000037478.1"/>
    </source>
</evidence>
<evidence type="ECO:0000313" key="19">
    <source>
        <dbReference type="Proteomes" id="UP000694520"/>
    </source>
</evidence>
<dbReference type="SUPFAM" id="SSF48264">
    <property type="entry name" value="Cytochrome P450"/>
    <property type="match status" value="1"/>
</dbReference>
<evidence type="ECO:0000256" key="1">
    <source>
        <dbReference type="ARBA" id="ARBA00001971"/>
    </source>
</evidence>
<comment type="cofactor">
    <cofactor evidence="1 15">
        <name>heme</name>
        <dbReference type="ChEBI" id="CHEBI:30413"/>
    </cofactor>
</comment>
<keyword evidence="9" id="KW-0492">Microsome</keyword>
<dbReference type="PRINTS" id="PR00385">
    <property type="entry name" value="P450"/>
</dbReference>